<gene>
    <name evidence="1" type="ORF">UFOVP514_24</name>
</gene>
<proteinExistence type="predicted"/>
<accession>A0A6J5MUQ8</accession>
<sequence length="51" mass="6058">MKKKQTTTENQYIAPPLGTIMKWWSSQKLEQDKGGSFNYELYLQYQNAITR</sequence>
<reference evidence="1" key="1">
    <citation type="submission" date="2020-04" db="EMBL/GenBank/DDBJ databases">
        <authorList>
            <person name="Chiriac C."/>
            <person name="Salcher M."/>
            <person name="Ghai R."/>
            <person name="Kavagutti S V."/>
        </authorList>
    </citation>
    <scope>NUCLEOTIDE SEQUENCE</scope>
</reference>
<protein>
    <submittedName>
        <fullName evidence="1">Uncharacterized protein</fullName>
    </submittedName>
</protein>
<organism evidence="1">
    <name type="scientific">uncultured Caudovirales phage</name>
    <dbReference type="NCBI Taxonomy" id="2100421"/>
    <lineage>
        <taxon>Viruses</taxon>
        <taxon>Duplodnaviria</taxon>
        <taxon>Heunggongvirae</taxon>
        <taxon>Uroviricota</taxon>
        <taxon>Caudoviricetes</taxon>
        <taxon>Peduoviridae</taxon>
        <taxon>Maltschvirus</taxon>
        <taxon>Maltschvirus maltsch</taxon>
    </lineage>
</organism>
<dbReference type="EMBL" id="LR796477">
    <property type="protein sequence ID" value="CAB4147329.1"/>
    <property type="molecule type" value="Genomic_DNA"/>
</dbReference>
<name>A0A6J5MUQ8_9CAUD</name>
<evidence type="ECO:0000313" key="1">
    <source>
        <dbReference type="EMBL" id="CAB4147329.1"/>
    </source>
</evidence>